<gene>
    <name evidence="3" type="ORF">PRZ03_18805</name>
</gene>
<dbReference type="InterPro" id="IPR036249">
    <property type="entry name" value="Thioredoxin-like_sf"/>
</dbReference>
<dbReference type="InterPro" id="IPR006504">
    <property type="entry name" value="Tscrpt_reg_Spx/MgsR"/>
</dbReference>
<evidence type="ECO:0000256" key="1">
    <source>
        <dbReference type="ARBA" id="ARBA00007198"/>
    </source>
</evidence>
<dbReference type="Gene3D" id="3.40.30.10">
    <property type="entry name" value="Glutaredoxin"/>
    <property type="match status" value="1"/>
</dbReference>
<dbReference type="PROSITE" id="PS51353">
    <property type="entry name" value="ARSC"/>
    <property type="match status" value="1"/>
</dbReference>
<dbReference type="Pfam" id="PF03960">
    <property type="entry name" value="ArsC"/>
    <property type="match status" value="1"/>
</dbReference>
<accession>A0ABT5KID1</accession>
<dbReference type="PANTHER" id="PTHR30041">
    <property type="entry name" value="ARSENATE REDUCTASE"/>
    <property type="match status" value="1"/>
</dbReference>
<dbReference type="NCBIfam" id="TIGR01617">
    <property type="entry name" value="arsC_related"/>
    <property type="match status" value="1"/>
</dbReference>
<evidence type="ECO:0000256" key="2">
    <source>
        <dbReference type="PROSITE-ProRule" id="PRU01282"/>
    </source>
</evidence>
<dbReference type="RefSeq" id="WP_273601803.1">
    <property type="nucleotide sequence ID" value="NZ_JAQQXT010000013.1"/>
</dbReference>
<dbReference type="EMBL" id="JAQQXT010000013">
    <property type="protein sequence ID" value="MDC8773631.1"/>
    <property type="molecule type" value="Genomic_DNA"/>
</dbReference>
<keyword evidence="4" id="KW-1185">Reference proteome</keyword>
<dbReference type="CDD" id="cd03035">
    <property type="entry name" value="ArsC_Yffb"/>
    <property type="match status" value="1"/>
</dbReference>
<evidence type="ECO:0000313" key="3">
    <source>
        <dbReference type="EMBL" id="MDC8773631.1"/>
    </source>
</evidence>
<dbReference type="PANTHER" id="PTHR30041:SF8">
    <property type="entry name" value="PROTEIN YFFB"/>
    <property type="match status" value="1"/>
</dbReference>
<comment type="similarity">
    <text evidence="1 2">Belongs to the ArsC family.</text>
</comment>
<proteinExistence type="inferred from homology"/>
<dbReference type="InterPro" id="IPR006660">
    <property type="entry name" value="Arsenate_reductase-like"/>
</dbReference>
<dbReference type="NCBIfam" id="NF008107">
    <property type="entry name" value="PRK10853.1"/>
    <property type="match status" value="1"/>
</dbReference>
<name>A0ABT5KID1_9BURK</name>
<dbReference type="Proteomes" id="UP001221189">
    <property type="component" value="Unassembled WGS sequence"/>
</dbReference>
<sequence length="119" mass="13205">MITLFGISNCDTVKRARAWLTEQGLSYEFHDFKKAGVPPGDLAAWCEQLGWERVLNRAGTTWRKLDEATRAAVVDSASAQALLLTQPSAIKRPVMRWADGRLSVGFSAELFISHLNSQV</sequence>
<dbReference type="SUPFAM" id="SSF52833">
    <property type="entry name" value="Thioredoxin-like"/>
    <property type="match status" value="1"/>
</dbReference>
<comment type="caution">
    <text evidence="3">The sequence shown here is derived from an EMBL/GenBank/DDBJ whole genome shotgun (WGS) entry which is preliminary data.</text>
</comment>
<reference evidence="3 4" key="1">
    <citation type="submission" date="2022-10" db="EMBL/GenBank/DDBJ databases">
        <title>Paucibacter sp. hw1 Genome sequencing.</title>
        <authorList>
            <person name="Park S."/>
        </authorList>
    </citation>
    <scope>NUCLEOTIDE SEQUENCE [LARGE SCALE GENOMIC DNA]</scope>
    <source>
        <strain evidence="4">hw1</strain>
    </source>
</reference>
<evidence type="ECO:0000313" key="4">
    <source>
        <dbReference type="Proteomes" id="UP001221189"/>
    </source>
</evidence>
<organism evidence="3 4">
    <name type="scientific">Roseateles albus</name>
    <dbReference type="NCBI Taxonomy" id="2987525"/>
    <lineage>
        <taxon>Bacteria</taxon>
        <taxon>Pseudomonadati</taxon>
        <taxon>Pseudomonadota</taxon>
        <taxon>Betaproteobacteria</taxon>
        <taxon>Burkholderiales</taxon>
        <taxon>Sphaerotilaceae</taxon>
        <taxon>Roseateles</taxon>
    </lineage>
</organism>
<protein>
    <submittedName>
        <fullName evidence="3">ArsC family reductase</fullName>
    </submittedName>
</protein>